<proteinExistence type="predicted"/>
<sequence>MANQITPFPPLRSATTAPSISATRPAPPKPSAEPYIPADRSEARKEDVGTGSSGFGAILDQGLGHAHLPDPIELVAALEAAGEHADMADRAVPGLGKLVSAVIEDEARKLLRYLDLRAL</sequence>
<feature type="region of interest" description="Disordered" evidence="1">
    <location>
        <begin position="1"/>
        <end position="60"/>
    </location>
</feature>
<evidence type="ECO:0000256" key="1">
    <source>
        <dbReference type="SAM" id="MobiDB-lite"/>
    </source>
</evidence>
<dbReference type="RefSeq" id="WP_122112699.1">
    <property type="nucleotide sequence ID" value="NZ_QOKZ01000004.1"/>
</dbReference>
<name>A0A3M0MB00_9RHOB</name>
<feature type="compositionally biased region" description="Polar residues" evidence="1">
    <location>
        <begin position="13"/>
        <end position="22"/>
    </location>
</feature>
<protein>
    <submittedName>
        <fullName evidence="2">Uncharacterized protein</fullName>
    </submittedName>
</protein>
<reference evidence="2 3" key="1">
    <citation type="submission" date="2018-07" db="EMBL/GenBank/DDBJ databases">
        <authorList>
            <person name="Zhang Y."/>
            <person name="Wang L."/>
            <person name="Ma S."/>
        </authorList>
    </citation>
    <scope>NUCLEOTIDE SEQUENCE [LARGE SCALE GENOMIC DNA]</scope>
    <source>
        <strain evidence="2 3">4-2</strain>
    </source>
</reference>
<evidence type="ECO:0000313" key="2">
    <source>
        <dbReference type="EMBL" id="RMC34922.1"/>
    </source>
</evidence>
<comment type="caution">
    <text evidence="2">The sequence shown here is derived from an EMBL/GenBank/DDBJ whole genome shotgun (WGS) entry which is preliminary data.</text>
</comment>
<dbReference type="AlphaFoldDB" id="A0A3M0MB00"/>
<feature type="compositionally biased region" description="Basic and acidic residues" evidence="1">
    <location>
        <begin position="39"/>
        <end position="48"/>
    </location>
</feature>
<gene>
    <name evidence="2" type="ORF">C9E81_12600</name>
</gene>
<organism evidence="2 3">
    <name type="scientific">Paracoccus alkanivorans</name>
    <dbReference type="NCBI Taxonomy" id="2116655"/>
    <lineage>
        <taxon>Bacteria</taxon>
        <taxon>Pseudomonadati</taxon>
        <taxon>Pseudomonadota</taxon>
        <taxon>Alphaproteobacteria</taxon>
        <taxon>Rhodobacterales</taxon>
        <taxon>Paracoccaceae</taxon>
        <taxon>Paracoccus</taxon>
    </lineage>
</organism>
<dbReference type="EMBL" id="QOKZ01000004">
    <property type="protein sequence ID" value="RMC34922.1"/>
    <property type="molecule type" value="Genomic_DNA"/>
</dbReference>
<keyword evidence="3" id="KW-1185">Reference proteome</keyword>
<dbReference type="Proteomes" id="UP000273516">
    <property type="component" value="Unassembled WGS sequence"/>
</dbReference>
<accession>A0A3M0MB00</accession>
<evidence type="ECO:0000313" key="3">
    <source>
        <dbReference type="Proteomes" id="UP000273516"/>
    </source>
</evidence>
<dbReference type="OrthoDB" id="7775900at2"/>